<dbReference type="EMBL" id="LAZR01022925">
    <property type="protein sequence ID" value="KKL80201.1"/>
    <property type="molecule type" value="Genomic_DNA"/>
</dbReference>
<reference evidence="2" key="1">
    <citation type="journal article" date="2015" name="Nature">
        <title>Complex archaea that bridge the gap between prokaryotes and eukaryotes.</title>
        <authorList>
            <person name="Spang A."/>
            <person name="Saw J.H."/>
            <person name="Jorgensen S.L."/>
            <person name="Zaremba-Niedzwiedzka K."/>
            <person name="Martijn J."/>
            <person name="Lind A.E."/>
            <person name="van Eijk R."/>
            <person name="Schleper C."/>
            <person name="Guy L."/>
            <person name="Ettema T.J."/>
        </authorList>
    </citation>
    <scope>NUCLEOTIDE SEQUENCE</scope>
</reference>
<organism evidence="2">
    <name type="scientific">marine sediment metagenome</name>
    <dbReference type="NCBI Taxonomy" id="412755"/>
    <lineage>
        <taxon>unclassified sequences</taxon>
        <taxon>metagenomes</taxon>
        <taxon>ecological metagenomes</taxon>
    </lineage>
</organism>
<evidence type="ECO:0000256" key="1">
    <source>
        <dbReference type="SAM" id="Phobius"/>
    </source>
</evidence>
<keyword evidence="1" id="KW-0472">Membrane</keyword>
<protein>
    <submittedName>
        <fullName evidence="2">Uncharacterized protein</fullName>
    </submittedName>
</protein>
<sequence length="39" mass="4305">MMILGIGIVVFGVFIFVGSVMIMLSKTHISHSELSFCFL</sequence>
<keyword evidence="1" id="KW-0812">Transmembrane</keyword>
<keyword evidence="1" id="KW-1133">Transmembrane helix</keyword>
<evidence type="ECO:0000313" key="2">
    <source>
        <dbReference type="EMBL" id="KKL80201.1"/>
    </source>
</evidence>
<feature type="transmembrane region" description="Helical" evidence="1">
    <location>
        <begin position="6"/>
        <end position="24"/>
    </location>
</feature>
<gene>
    <name evidence="2" type="ORF">LCGC14_2007100</name>
</gene>
<dbReference type="AlphaFoldDB" id="A0A0F9FNZ2"/>
<name>A0A0F9FNZ2_9ZZZZ</name>
<comment type="caution">
    <text evidence="2">The sequence shown here is derived from an EMBL/GenBank/DDBJ whole genome shotgun (WGS) entry which is preliminary data.</text>
</comment>
<accession>A0A0F9FNZ2</accession>
<proteinExistence type="predicted"/>